<keyword evidence="4" id="KW-0274">FAD</keyword>
<evidence type="ECO:0000256" key="1">
    <source>
        <dbReference type="ARBA" id="ARBA00001974"/>
    </source>
</evidence>
<accession>A0ABN7QZ47</accession>
<evidence type="ECO:0000256" key="2">
    <source>
        <dbReference type="ARBA" id="ARBA00010790"/>
    </source>
</evidence>
<dbReference type="GO" id="GO:0008802">
    <property type="term" value="F:betaine-aldehyde dehydrogenase (NAD+) activity"/>
    <property type="evidence" value="ECO:0007669"/>
    <property type="project" value="UniProtKB-EC"/>
</dbReference>
<dbReference type="Proteomes" id="UP000680116">
    <property type="component" value="Chromosome"/>
</dbReference>
<feature type="compositionally biased region" description="Low complexity" evidence="6">
    <location>
        <begin position="575"/>
        <end position="592"/>
    </location>
</feature>
<keyword evidence="9" id="KW-1185">Reference proteome</keyword>
<gene>
    <name evidence="8" type="primary">betA</name>
    <name evidence="8" type="ORF">LYB30171_01651</name>
</gene>
<evidence type="ECO:0000256" key="4">
    <source>
        <dbReference type="ARBA" id="ARBA00022827"/>
    </source>
</evidence>
<evidence type="ECO:0000313" key="8">
    <source>
        <dbReference type="EMBL" id="CAG4974336.1"/>
    </source>
</evidence>
<dbReference type="RefSeq" id="WP_251370551.1">
    <property type="nucleotide sequence ID" value="NZ_OU015430.1"/>
</dbReference>
<dbReference type="Pfam" id="PF05199">
    <property type="entry name" value="GMC_oxred_C"/>
    <property type="match status" value="1"/>
</dbReference>
<dbReference type="InterPro" id="IPR036188">
    <property type="entry name" value="FAD/NAD-bd_sf"/>
</dbReference>
<feature type="region of interest" description="Disordered" evidence="6">
    <location>
        <begin position="468"/>
        <end position="493"/>
    </location>
</feature>
<dbReference type="InterPro" id="IPR007867">
    <property type="entry name" value="GMC_OxRtase_C"/>
</dbReference>
<organism evidence="8 9">
    <name type="scientific">Novilysobacter luteus</name>
    <dbReference type="NCBI Taxonomy" id="2822368"/>
    <lineage>
        <taxon>Bacteria</taxon>
        <taxon>Pseudomonadati</taxon>
        <taxon>Pseudomonadota</taxon>
        <taxon>Gammaproteobacteria</taxon>
        <taxon>Lysobacterales</taxon>
        <taxon>Lysobacteraceae</taxon>
        <taxon>Novilysobacter</taxon>
    </lineage>
</organism>
<evidence type="ECO:0000313" key="9">
    <source>
        <dbReference type="Proteomes" id="UP000680116"/>
    </source>
</evidence>
<name>A0ABN7QZ47_9GAMM</name>
<protein>
    <submittedName>
        <fullName evidence="8">Oxygen-dependent choline dehydrogenase</fullName>
        <ecNumber evidence="8">1.2.1.8</ecNumber>
    </submittedName>
</protein>
<evidence type="ECO:0000256" key="3">
    <source>
        <dbReference type="ARBA" id="ARBA00022630"/>
    </source>
</evidence>
<feature type="compositionally biased region" description="Low complexity" evidence="6">
    <location>
        <begin position="545"/>
        <end position="566"/>
    </location>
</feature>
<proteinExistence type="inferred from homology"/>
<feature type="domain" description="Glucose-methanol-choline oxidoreductase C-terminal" evidence="7">
    <location>
        <begin position="405"/>
        <end position="530"/>
    </location>
</feature>
<keyword evidence="5 8" id="KW-0560">Oxidoreductase</keyword>
<dbReference type="EMBL" id="OU015430">
    <property type="protein sequence ID" value="CAG4974336.1"/>
    <property type="molecule type" value="Genomic_DNA"/>
</dbReference>
<sequence>MIIDFARPTTPAEMDVDLCIVGAGPAGITLARSFAGSAMTVCLLESGGLDGEPDSQALCRGVSTGLALDPAACRVRTFGGAGNAWGGGCIPLDPADLTQRDWVPHSGWPLSFDALAPYYERALDHCGIGQHRLAPGTFATPPARTPPGFDPDLLVNRTFILSPVFFGEVGREALGQAPNITVLLHANALELETDDTARTVRAARIGTLDGRRGRVHARTWVLACGGIENARLLLLSDAVAPRGLGNDRDLVGRYFMDHPSGSLGRIDGGVPDPLCRPYDRSGGQGATPAFPELGVSPVAARRHRMLAARVRPLAVEAEVPPGLHALRRLRAALHEPSCDEALEGQMKALATESGDMPASPGIGGLALGVAAGLGDVARAVGRRLAGKRVVPTGHVDVVGFFEQAPNRDSRITLDDRVDALGQRCVRVDWQVTPLDWHTWRTTATLAGNALARACGGRFQRVDWLEPDSNATPRLHGTSHHMGTTRMSDDPSTGVVDTDGKVHGVDNLYVAGSSVFPAGGWAFPTFTIVAMSLRLAEHLQRRPDALARAGAGHAAATMPTPAHRPAASPVPPDPIPARTAVPAPGGPSSAPAQ</sequence>
<reference evidence="8 9" key="1">
    <citation type="submission" date="2021-04" db="EMBL/GenBank/DDBJ databases">
        <authorList>
            <person name="Rodrigo-Torres L."/>
            <person name="Arahal R. D."/>
            <person name="Lucena T."/>
        </authorList>
    </citation>
    <scope>NUCLEOTIDE SEQUENCE [LARGE SCALE GENOMIC DNA]</scope>
    <source>
        <strain evidence="8 9">CECT 30171</strain>
    </source>
</reference>
<keyword evidence="3" id="KW-0285">Flavoprotein</keyword>
<dbReference type="SUPFAM" id="SSF51905">
    <property type="entry name" value="FAD/NAD(P)-binding domain"/>
    <property type="match status" value="1"/>
</dbReference>
<dbReference type="PANTHER" id="PTHR42784">
    <property type="entry name" value="PYRANOSE 2-OXIDASE"/>
    <property type="match status" value="1"/>
</dbReference>
<evidence type="ECO:0000256" key="6">
    <source>
        <dbReference type="SAM" id="MobiDB-lite"/>
    </source>
</evidence>
<dbReference type="Gene3D" id="3.50.50.60">
    <property type="entry name" value="FAD/NAD(P)-binding domain"/>
    <property type="match status" value="2"/>
</dbReference>
<dbReference type="PANTHER" id="PTHR42784:SF1">
    <property type="entry name" value="PYRANOSE 2-OXIDASE"/>
    <property type="match status" value="1"/>
</dbReference>
<evidence type="ECO:0000256" key="5">
    <source>
        <dbReference type="ARBA" id="ARBA00023002"/>
    </source>
</evidence>
<comment type="similarity">
    <text evidence="2">Belongs to the GMC oxidoreductase family.</text>
</comment>
<feature type="region of interest" description="Disordered" evidence="6">
    <location>
        <begin position="545"/>
        <end position="592"/>
    </location>
</feature>
<dbReference type="InterPro" id="IPR051473">
    <property type="entry name" value="P2Ox-like"/>
</dbReference>
<dbReference type="EC" id="1.2.1.8" evidence="8"/>
<evidence type="ECO:0000259" key="7">
    <source>
        <dbReference type="Pfam" id="PF05199"/>
    </source>
</evidence>
<comment type="cofactor">
    <cofactor evidence="1">
        <name>FAD</name>
        <dbReference type="ChEBI" id="CHEBI:57692"/>
    </cofactor>
</comment>